<proteinExistence type="inferred from homology"/>
<evidence type="ECO:0000256" key="6">
    <source>
        <dbReference type="PROSITE-ProRule" id="PRU00559"/>
    </source>
</evidence>
<protein>
    <recommendedName>
        <fullName evidence="13">Homeobox protein knotted-1-like 1</fullName>
    </recommendedName>
</protein>
<evidence type="ECO:0000256" key="1">
    <source>
        <dbReference type="ARBA" id="ARBA00004123"/>
    </source>
</evidence>
<dbReference type="PROSITE" id="PS00027">
    <property type="entry name" value="HOMEOBOX_1"/>
    <property type="match status" value="1"/>
</dbReference>
<dbReference type="Proteomes" id="UP000222542">
    <property type="component" value="Unassembled WGS sequence"/>
</dbReference>
<dbReference type="PROSITE" id="PS50071">
    <property type="entry name" value="HOMEOBOX_2"/>
    <property type="match status" value="1"/>
</dbReference>
<reference evidence="11 12" key="2">
    <citation type="journal article" date="2017" name="Genome Biol.">
        <title>New reference genome sequences of hot pepper reveal the massive evolution of plant disease-resistance genes by retroduplication.</title>
        <authorList>
            <person name="Kim S."/>
            <person name="Park J."/>
            <person name="Yeom S.I."/>
            <person name="Kim Y.M."/>
            <person name="Seo E."/>
            <person name="Kim K.T."/>
            <person name="Kim M.S."/>
            <person name="Lee J.M."/>
            <person name="Cheong K."/>
            <person name="Shin H.S."/>
            <person name="Kim S.B."/>
            <person name="Han K."/>
            <person name="Lee J."/>
            <person name="Park M."/>
            <person name="Lee H.A."/>
            <person name="Lee H.Y."/>
            <person name="Lee Y."/>
            <person name="Oh S."/>
            <person name="Lee J.H."/>
            <person name="Choi E."/>
            <person name="Choi E."/>
            <person name="Lee S.E."/>
            <person name="Jeon J."/>
            <person name="Kim H."/>
            <person name="Choi G."/>
            <person name="Song H."/>
            <person name="Lee J."/>
            <person name="Lee S.C."/>
            <person name="Kwon J.K."/>
            <person name="Lee H.Y."/>
            <person name="Koo N."/>
            <person name="Hong Y."/>
            <person name="Kim R.W."/>
            <person name="Kang W.H."/>
            <person name="Huh J.H."/>
            <person name="Kang B.C."/>
            <person name="Yang T.J."/>
            <person name="Lee Y.H."/>
            <person name="Bennetzen J.L."/>
            <person name="Choi D."/>
        </authorList>
    </citation>
    <scope>NUCLEOTIDE SEQUENCE [LARGE SCALE GENOMIC DNA]</scope>
    <source>
        <strain evidence="12">cv. CM334</strain>
    </source>
</reference>
<sequence>MNSGPVVVVVMVVVITPMIIIIFRRWNILNGHRRDGTVTLAVDSSPNLQEDQKNIQAKISSHHLYPMLLLSHIDCHKVGAPPEIVNLLDNIVQENDLYRKSSSSSNTSLNQLMITDDSELDEFMATYCDVLAKFKSDLTMCFNESATFLNNVQSQLTNLCTTTNISEKGAEAVAEVEAEESDTNGGGEANNENELKVSSTSDEMCRRRSEIKDKLMGKYSGYITSLKHNFCKKNNKGKLPREATKILFNWWNTHYNWPYPTEVDKVFLAESTGLDPKQINNWFINQRKRHWKPSENMQFAVMETIHGHFSQ</sequence>
<evidence type="ECO:0000256" key="2">
    <source>
        <dbReference type="ARBA" id="ARBA00023125"/>
    </source>
</evidence>
<dbReference type="SMART" id="SM01256">
    <property type="entry name" value="KNOX2"/>
    <property type="match status" value="1"/>
</dbReference>
<dbReference type="SUPFAM" id="SSF46689">
    <property type="entry name" value="Homeodomain-like"/>
    <property type="match status" value="1"/>
</dbReference>
<evidence type="ECO:0000259" key="10">
    <source>
        <dbReference type="PROSITE" id="PS51213"/>
    </source>
</evidence>
<dbReference type="SMART" id="SM01255">
    <property type="entry name" value="KNOX1"/>
    <property type="match status" value="1"/>
</dbReference>
<dbReference type="PROSITE" id="PS51213">
    <property type="entry name" value="ELK"/>
    <property type="match status" value="1"/>
</dbReference>
<comment type="caution">
    <text evidence="11">The sequence shown here is derived from an EMBL/GenBank/DDBJ whole genome shotgun (WGS) entry which is preliminary data.</text>
</comment>
<evidence type="ECO:0000256" key="8">
    <source>
        <dbReference type="SAM" id="Phobius"/>
    </source>
</evidence>
<dbReference type="PANTHER" id="PTHR11850">
    <property type="entry name" value="HOMEOBOX PROTEIN TRANSCRIPTION FACTORS"/>
    <property type="match status" value="1"/>
</dbReference>
<comment type="similarity">
    <text evidence="6">Belongs to the TALE/KNOX homeobox family.</text>
</comment>
<dbReference type="Pfam" id="PF03790">
    <property type="entry name" value="KNOX1"/>
    <property type="match status" value="1"/>
</dbReference>
<dbReference type="InterPro" id="IPR005540">
    <property type="entry name" value="KNOX1"/>
</dbReference>
<feature type="region of interest" description="Disordered" evidence="7">
    <location>
        <begin position="178"/>
        <end position="202"/>
    </location>
</feature>
<dbReference type="Pfam" id="PF03791">
    <property type="entry name" value="KNOX2"/>
    <property type="match status" value="1"/>
</dbReference>
<name>A0A2G2XZ36_CAPAN</name>
<comment type="subcellular location">
    <subcellularLocation>
        <location evidence="1 5">Nucleus</location>
    </subcellularLocation>
</comment>
<dbReference type="Pfam" id="PF05920">
    <property type="entry name" value="Homeobox_KN"/>
    <property type="match status" value="1"/>
</dbReference>
<reference evidence="11 12" key="1">
    <citation type="journal article" date="2014" name="Nat. Genet.">
        <title>Genome sequence of the hot pepper provides insights into the evolution of pungency in Capsicum species.</title>
        <authorList>
            <person name="Kim S."/>
            <person name="Park M."/>
            <person name="Yeom S.I."/>
            <person name="Kim Y.M."/>
            <person name="Lee J.M."/>
            <person name="Lee H.A."/>
            <person name="Seo E."/>
            <person name="Choi J."/>
            <person name="Cheong K."/>
            <person name="Kim K.T."/>
            <person name="Jung K."/>
            <person name="Lee G.W."/>
            <person name="Oh S.K."/>
            <person name="Bae C."/>
            <person name="Kim S.B."/>
            <person name="Lee H.Y."/>
            <person name="Kim S.Y."/>
            <person name="Kim M.S."/>
            <person name="Kang B.C."/>
            <person name="Jo Y.D."/>
            <person name="Yang H.B."/>
            <person name="Jeong H.J."/>
            <person name="Kang W.H."/>
            <person name="Kwon J.K."/>
            <person name="Shin C."/>
            <person name="Lim J.Y."/>
            <person name="Park J.H."/>
            <person name="Huh J.H."/>
            <person name="Kim J.S."/>
            <person name="Kim B.D."/>
            <person name="Cohen O."/>
            <person name="Paran I."/>
            <person name="Suh M.C."/>
            <person name="Lee S.B."/>
            <person name="Kim Y.K."/>
            <person name="Shin Y."/>
            <person name="Noh S.J."/>
            <person name="Park J."/>
            <person name="Seo Y.S."/>
            <person name="Kwon S.Y."/>
            <person name="Kim H.A."/>
            <person name="Park J.M."/>
            <person name="Kim H.J."/>
            <person name="Choi S.B."/>
            <person name="Bosland P.W."/>
            <person name="Reeves G."/>
            <person name="Jo S.H."/>
            <person name="Lee B.W."/>
            <person name="Cho H.T."/>
            <person name="Choi H.S."/>
            <person name="Lee M.S."/>
            <person name="Yu Y."/>
            <person name="Do Choi Y."/>
            <person name="Park B.S."/>
            <person name="van Deynze A."/>
            <person name="Ashrafi H."/>
            <person name="Hill T."/>
            <person name="Kim W.T."/>
            <person name="Pai H.S."/>
            <person name="Ahn H.K."/>
            <person name="Yeam I."/>
            <person name="Giovannoni J.J."/>
            <person name="Rose J.K."/>
            <person name="Sorensen I."/>
            <person name="Lee S.J."/>
            <person name="Kim R.W."/>
            <person name="Choi I.Y."/>
            <person name="Choi B.S."/>
            <person name="Lim J.S."/>
            <person name="Lee Y.H."/>
            <person name="Choi D."/>
        </authorList>
    </citation>
    <scope>NUCLEOTIDE SEQUENCE [LARGE SCALE GENOMIC DNA]</scope>
    <source>
        <strain evidence="12">cv. CM334</strain>
    </source>
</reference>
<keyword evidence="8" id="KW-0812">Transmembrane</keyword>
<keyword evidence="8" id="KW-0472">Membrane</keyword>
<feature type="domain" description="ELK" evidence="10">
    <location>
        <begin position="210"/>
        <end position="230"/>
    </location>
</feature>
<keyword evidence="4 5" id="KW-0539">Nucleus</keyword>
<keyword evidence="12" id="KW-1185">Reference proteome</keyword>
<evidence type="ECO:0000313" key="12">
    <source>
        <dbReference type="Proteomes" id="UP000222542"/>
    </source>
</evidence>
<organism evidence="11 12">
    <name type="scientific">Capsicum annuum</name>
    <name type="common">Capsicum pepper</name>
    <dbReference type="NCBI Taxonomy" id="4072"/>
    <lineage>
        <taxon>Eukaryota</taxon>
        <taxon>Viridiplantae</taxon>
        <taxon>Streptophyta</taxon>
        <taxon>Embryophyta</taxon>
        <taxon>Tracheophyta</taxon>
        <taxon>Spermatophyta</taxon>
        <taxon>Magnoliopsida</taxon>
        <taxon>eudicotyledons</taxon>
        <taxon>Gunneridae</taxon>
        <taxon>Pentapetalae</taxon>
        <taxon>asterids</taxon>
        <taxon>lamiids</taxon>
        <taxon>Solanales</taxon>
        <taxon>Solanaceae</taxon>
        <taxon>Solanoideae</taxon>
        <taxon>Capsiceae</taxon>
        <taxon>Capsicum</taxon>
    </lineage>
</organism>
<keyword evidence="3 5" id="KW-0371">Homeobox</keyword>
<dbReference type="CDD" id="cd00086">
    <property type="entry name" value="homeodomain"/>
    <property type="match status" value="1"/>
</dbReference>
<evidence type="ECO:0000313" key="11">
    <source>
        <dbReference type="EMBL" id="PHT62742.1"/>
    </source>
</evidence>
<evidence type="ECO:0008006" key="13">
    <source>
        <dbReference type="Google" id="ProtNLM"/>
    </source>
</evidence>
<feature type="transmembrane region" description="Helical" evidence="8">
    <location>
        <begin position="6"/>
        <end position="24"/>
    </location>
</feature>
<dbReference type="Gramene" id="PHT62742">
    <property type="protein sequence ID" value="PHT62742"/>
    <property type="gene ID" value="T459_33405"/>
</dbReference>
<feature type="domain" description="Homeobox" evidence="9">
    <location>
        <begin position="230"/>
        <end position="293"/>
    </location>
</feature>
<dbReference type="InterPro" id="IPR005539">
    <property type="entry name" value="ELK_dom"/>
</dbReference>
<dbReference type="Pfam" id="PF03789">
    <property type="entry name" value="ELK"/>
    <property type="match status" value="1"/>
</dbReference>
<dbReference type="InterPro" id="IPR008422">
    <property type="entry name" value="KN_HD"/>
</dbReference>
<evidence type="ECO:0000256" key="7">
    <source>
        <dbReference type="SAM" id="MobiDB-lite"/>
    </source>
</evidence>
<feature type="DNA-binding region" description="Homeobox; TALE-type" evidence="5">
    <location>
        <begin position="231"/>
        <end position="294"/>
    </location>
</feature>
<dbReference type="SMART" id="SM00389">
    <property type="entry name" value="HOX"/>
    <property type="match status" value="1"/>
</dbReference>
<evidence type="ECO:0000256" key="3">
    <source>
        <dbReference type="ARBA" id="ARBA00023155"/>
    </source>
</evidence>
<evidence type="ECO:0000259" key="9">
    <source>
        <dbReference type="PROSITE" id="PS50071"/>
    </source>
</evidence>
<dbReference type="EMBL" id="AYRZ02000062">
    <property type="protein sequence ID" value="PHT62742.1"/>
    <property type="molecule type" value="Genomic_DNA"/>
</dbReference>
<evidence type="ECO:0000256" key="4">
    <source>
        <dbReference type="ARBA" id="ARBA00023242"/>
    </source>
</evidence>
<dbReference type="AlphaFoldDB" id="A0A2G2XZ36"/>
<evidence type="ECO:0000256" key="5">
    <source>
        <dbReference type="PROSITE-ProRule" id="PRU00108"/>
    </source>
</evidence>
<dbReference type="GO" id="GO:0003677">
    <property type="term" value="F:DNA binding"/>
    <property type="evidence" value="ECO:0007669"/>
    <property type="project" value="UniProtKB-UniRule"/>
</dbReference>
<accession>A0A2G2XZ36</accession>
<dbReference type="InterPro" id="IPR009057">
    <property type="entry name" value="Homeodomain-like_sf"/>
</dbReference>
<gene>
    <name evidence="11" type="ORF">T459_33405</name>
</gene>
<dbReference type="InterPro" id="IPR001356">
    <property type="entry name" value="HD"/>
</dbReference>
<dbReference type="Gene3D" id="1.10.10.60">
    <property type="entry name" value="Homeodomain-like"/>
    <property type="match status" value="1"/>
</dbReference>
<dbReference type="SMART" id="SM01188">
    <property type="entry name" value="ELK"/>
    <property type="match status" value="1"/>
</dbReference>
<dbReference type="InterPro" id="IPR017970">
    <property type="entry name" value="Homeobox_CS"/>
</dbReference>
<dbReference type="InterPro" id="IPR005541">
    <property type="entry name" value="KNOX2"/>
</dbReference>
<keyword evidence="2 5" id="KW-0238">DNA-binding</keyword>
<dbReference type="InterPro" id="IPR050224">
    <property type="entry name" value="TALE_homeobox"/>
</dbReference>
<keyword evidence="8" id="KW-1133">Transmembrane helix</keyword>
<dbReference type="GO" id="GO:0005634">
    <property type="term" value="C:nucleus"/>
    <property type="evidence" value="ECO:0000318"/>
    <property type="project" value="GO_Central"/>
</dbReference>
<dbReference type="GO" id="GO:0000981">
    <property type="term" value="F:DNA-binding transcription factor activity, RNA polymerase II-specific"/>
    <property type="evidence" value="ECO:0007669"/>
    <property type="project" value="InterPro"/>
</dbReference>
<dbReference type="STRING" id="4072.A0A2G2XZ36"/>